<evidence type="ECO:0000256" key="4">
    <source>
        <dbReference type="ARBA" id="ARBA00022737"/>
    </source>
</evidence>
<dbReference type="EMBL" id="VWRR01000005">
    <property type="protein sequence ID" value="KAF6003723.1"/>
    <property type="molecule type" value="Genomic_DNA"/>
</dbReference>
<dbReference type="Proteomes" id="UP000530660">
    <property type="component" value="Unassembled WGS sequence"/>
</dbReference>
<evidence type="ECO:0000259" key="7">
    <source>
        <dbReference type="Pfam" id="PF23097"/>
    </source>
</evidence>
<dbReference type="AlphaFoldDB" id="A0A7J7IKU5"/>
<dbReference type="InterPro" id="IPR056551">
    <property type="entry name" value="Beta-prop_NOL10_N"/>
</dbReference>
<feature type="domain" description="NUC153" evidence="6">
    <location>
        <begin position="483"/>
        <end position="510"/>
    </location>
</feature>
<reference evidence="9 10" key="1">
    <citation type="journal article" date="2020" name="J. Phycol.">
        <title>Comparative genome analysis reveals Cyanidiococcus gen. nov., a new extremophilic red algal genus sister to Cyanidioschyzon (Cyanidioschyzonaceae, Rhodophyta).</title>
        <authorList>
            <person name="Liu S.-L."/>
            <person name="Chiang Y.-R."/>
            <person name="Yoon H.S."/>
            <person name="Fu H.-Y."/>
        </authorList>
    </citation>
    <scope>NUCLEOTIDE SEQUENCE [LARGE SCALE GENOMIC DNA]</scope>
    <source>
        <strain evidence="9 10">THAL066</strain>
    </source>
</reference>
<dbReference type="PANTHER" id="PTHR14927">
    <property type="entry name" value="NUCLEOLAR PROTEIN 10"/>
    <property type="match status" value="1"/>
</dbReference>
<evidence type="ECO:0000259" key="8">
    <source>
        <dbReference type="Pfam" id="PF23098"/>
    </source>
</evidence>
<dbReference type="InterPro" id="IPR036322">
    <property type="entry name" value="WD40_repeat_dom_sf"/>
</dbReference>
<name>A0A7J7IKU5_9RHOD</name>
<comment type="caution">
    <text evidence="9">The sequence shown here is derived from an EMBL/GenBank/DDBJ whole genome shotgun (WGS) entry which is preliminary data.</text>
</comment>
<feature type="domain" description="Nucleolar protein 10-like N-terminal" evidence="8">
    <location>
        <begin position="51"/>
        <end position="381"/>
    </location>
</feature>
<dbReference type="Gene3D" id="2.130.10.10">
    <property type="entry name" value="YVTN repeat-like/Quinoprotein amine dehydrogenase"/>
    <property type="match status" value="1"/>
</dbReference>
<feature type="domain" description="Nucleolar protein 10-like second" evidence="7">
    <location>
        <begin position="392"/>
        <end position="440"/>
    </location>
</feature>
<accession>A0A7J7IKU5</accession>
<evidence type="ECO:0000256" key="3">
    <source>
        <dbReference type="ARBA" id="ARBA00022574"/>
    </source>
</evidence>
<evidence type="ECO:0000313" key="10">
    <source>
        <dbReference type="Proteomes" id="UP000530660"/>
    </source>
</evidence>
<dbReference type="PANTHER" id="PTHR14927:SF0">
    <property type="entry name" value="NUCLEOLAR PROTEIN 10"/>
    <property type="match status" value="1"/>
</dbReference>
<dbReference type="GO" id="GO:0032040">
    <property type="term" value="C:small-subunit processome"/>
    <property type="evidence" value="ECO:0007669"/>
    <property type="project" value="TreeGrafter"/>
</dbReference>
<evidence type="ECO:0000256" key="1">
    <source>
        <dbReference type="ARBA" id="ARBA00004604"/>
    </source>
</evidence>
<evidence type="ECO:0000313" key="9">
    <source>
        <dbReference type="EMBL" id="KAF6003723.1"/>
    </source>
</evidence>
<gene>
    <name evidence="9" type="primary">NOL10</name>
    <name evidence="9" type="ORF">F1559_000074</name>
</gene>
<keyword evidence="10" id="KW-1185">Reference proteome</keyword>
<evidence type="ECO:0000256" key="2">
    <source>
        <dbReference type="ARBA" id="ARBA00005264"/>
    </source>
</evidence>
<dbReference type="OrthoDB" id="273340at2759"/>
<keyword evidence="3" id="KW-0853">WD repeat</keyword>
<dbReference type="GO" id="GO:0030686">
    <property type="term" value="C:90S preribosome"/>
    <property type="evidence" value="ECO:0007669"/>
    <property type="project" value="TreeGrafter"/>
</dbReference>
<dbReference type="InterPro" id="IPR040382">
    <property type="entry name" value="NOL10/Enp2"/>
</dbReference>
<dbReference type="Pfam" id="PF23097">
    <property type="entry name" value="NOL10_2nd"/>
    <property type="match status" value="1"/>
</dbReference>
<dbReference type="InterPro" id="IPR012580">
    <property type="entry name" value="NUC153"/>
</dbReference>
<keyword evidence="4" id="KW-0677">Repeat</keyword>
<comment type="similarity">
    <text evidence="2">Belongs to the WD repeat NOL10/ENP2 family.</text>
</comment>
<dbReference type="InterPro" id="IPR015943">
    <property type="entry name" value="WD40/YVTN_repeat-like_dom_sf"/>
</dbReference>
<evidence type="ECO:0000256" key="5">
    <source>
        <dbReference type="ARBA" id="ARBA00023242"/>
    </source>
</evidence>
<evidence type="ECO:0000259" key="6">
    <source>
        <dbReference type="Pfam" id="PF08159"/>
    </source>
</evidence>
<protein>
    <submittedName>
        <fullName evidence="9">Nucleolar protein 10</fullName>
    </submittedName>
</protein>
<sequence>MVRTFERQAVPGAAVYHITSPPAASPLAQVTEEGLRSSRRRARVTRGAVHSSDSDVQLLQDLEFPGACARVRSTPSGTHLVAVGTYPPQLRVYEFAELGLKFVRHLDAAPVDLLVLADDWRKLAVLRNDRFLELHAQSGLYEKVRIPHAGRALAYHPSNCDVFIAAAGSRVYRLNLDEGRFLPPIETLSESNETMQLNSEFNLIGVGGDAGLYEVFDPRTEPHARAGCWNPSKYTTDLAGSTITSAAFRGLHLSVGLDDGTLLLYDIRSAKPLGVRSLGYNLPVQSINFHTAMHEPNRSWLIAADRKCVKIFAERQVENAPFLSFETPADIEQVEASFGGAGLLMAACVDRPIHCYFIPALGPAPKWCAYLEHLTEELAEHHGLRDDSVIAIYDHYKFVTREELTILGLDSLLGSERLMPHLHGFLMELSLYRKARAAANPVEYEEWRKQRIRERLASQQEQRIRAVEAKSQRLSKGHQDQDDERFQERFTRAEYAVDESHERWRRLHSSAKI</sequence>
<keyword evidence="5" id="KW-0539">Nucleus</keyword>
<dbReference type="InterPro" id="IPR056550">
    <property type="entry name" value="NOL10_2nd"/>
</dbReference>
<comment type="subcellular location">
    <subcellularLocation>
        <location evidence="1">Nucleus</location>
        <location evidence="1">Nucleolus</location>
    </subcellularLocation>
</comment>
<dbReference type="Pfam" id="PF23098">
    <property type="entry name" value="Beta-prop_NOL10_N"/>
    <property type="match status" value="1"/>
</dbReference>
<dbReference type="Pfam" id="PF08159">
    <property type="entry name" value="NUC153"/>
    <property type="match status" value="1"/>
</dbReference>
<dbReference type="GO" id="GO:0000462">
    <property type="term" value="P:maturation of SSU-rRNA from tricistronic rRNA transcript (SSU-rRNA, 5.8S rRNA, LSU-rRNA)"/>
    <property type="evidence" value="ECO:0007669"/>
    <property type="project" value="TreeGrafter"/>
</dbReference>
<dbReference type="SUPFAM" id="SSF50978">
    <property type="entry name" value="WD40 repeat-like"/>
    <property type="match status" value="1"/>
</dbReference>
<proteinExistence type="inferred from homology"/>
<organism evidence="9 10">
    <name type="scientific">Cyanidiococcus yangmingshanensis</name>
    <dbReference type="NCBI Taxonomy" id="2690220"/>
    <lineage>
        <taxon>Eukaryota</taxon>
        <taxon>Rhodophyta</taxon>
        <taxon>Bangiophyceae</taxon>
        <taxon>Cyanidiales</taxon>
        <taxon>Cyanidiaceae</taxon>
        <taxon>Cyanidiococcus</taxon>
    </lineage>
</organism>